<proteinExistence type="predicted"/>
<protein>
    <submittedName>
        <fullName evidence="1">Uncharacterized protein</fullName>
    </submittedName>
</protein>
<sequence>MAVKNALLLGLRQAREQRQHLGAAQHGRVLQVLAQMVGGLADFALARQKHQNVAALAACPKLVHALGNRVVQIDVFLLFKRPPAHLHRIGPARNHDHRRGTSLVLEVLGKAVRIDGGRGDHHLQIGPLGQNLLDVAQQKVDVQAALVRLVDDQRVVGLEQRIGLRLGQQNAVGHQLDGRALLQRVLKPHLVAHHLAQRRLELLGNPLGDRRGRNPARLRVADQMAAHVALLVRHRVHLAPPQR</sequence>
<dbReference type="AntiFam" id="ANF00118">
    <property type="entry name" value="Shadow ORF (opposite ucp12)"/>
</dbReference>
<gene>
    <name evidence="1" type="ORF">SDC9_73051</name>
</gene>
<organism evidence="1">
    <name type="scientific">bioreactor metagenome</name>
    <dbReference type="NCBI Taxonomy" id="1076179"/>
    <lineage>
        <taxon>unclassified sequences</taxon>
        <taxon>metagenomes</taxon>
        <taxon>ecological metagenomes</taxon>
    </lineage>
</organism>
<comment type="caution">
    <text evidence="1">The sequence shown here is derived from an EMBL/GenBank/DDBJ whole genome shotgun (WGS) entry which is preliminary data.</text>
</comment>
<dbReference type="AlphaFoldDB" id="A0A644YE82"/>
<accession>A0A644YE82</accession>
<evidence type="ECO:0000313" key="1">
    <source>
        <dbReference type="EMBL" id="MPM26547.1"/>
    </source>
</evidence>
<name>A0A644YE82_9ZZZZ</name>
<reference evidence="1" key="1">
    <citation type="submission" date="2019-08" db="EMBL/GenBank/DDBJ databases">
        <authorList>
            <person name="Kucharzyk K."/>
            <person name="Murdoch R.W."/>
            <person name="Higgins S."/>
            <person name="Loffler F."/>
        </authorList>
    </citation>
    <scope>NUCLEOTIDE SEQUENCE</scope>
</reference>
<dbReference type="EMBL" id="VSSQ01004764">
    <property type="protein sequence ID" value="MPM26547.1"/>
    <property type="molecule type" value="Genomic_DNA"/>
</dbReference>